<sequence>MLLEDWKRALDSNQYVAAIIMDLSKAFDCLPHNILLCKLASYGLSEKAPDTLRSYLSDRK</sequence>
<reference evidence="1" key="2">
    <citation type="submission" date="2020-11" db="EMBL/GenBank/DDBJ databases">
        <authorList>
            <person name="McCartney M.A."/>
            <person name="Auch B."/>
            <person name="Kono T."/>
            <person name="Mallez S."/>
            <person name="Becker A."/>
            <person name="Gohl D.M."/>
            <person name="Silverstein K.A.T."/>
            <person name="Koren S."/>
            <person name="Bechman K.B."/>
            <person name="Herman A."/>
            <person name="Abrahante J.E."/>
            <person name="Garbe J."/>
        </authorList>
    </citation>
    <scope>NUCLEOTIDE SEQUENCE</scope>
    <source>
        <strain evidence="1">Duluth1</strain>
        <tissue evidence="1">Whole animal</tissue>
    </source>
</reference>
<name>A0A9D4LIN9_DREPO</name>
<dbReference type="AlphaFoldDB" id="A0A9D4LIN9"/>
<evidence type="ECO:0000313" key="1">
    <source>
        <dbReference type="EMBL" id="KAH3858474.1"/>
    </source>
</evidence>
<reference evidence="1" key="1">
    <citation type="journal article" date="2019" name="bioRxiv">
        <title>The Genome of the Zebra Mussel, Dreissena polymorpha: A Resource for Invasive Species Research.</title>
        <authorList>
            <person name="McCartney M.A."/>
            <person name="Auch B."/>
            <person name="Kono T."/>
            <person name="Mallez S."/>
            <person name="Zhang Y."/>
            <person name="Obille A."/>
            <person name="Becker A."/>
            <person name="Abrahante J.E."/>
            <person name="Garbe J."/>
            <person name="Badalamenti J.P."/>
            <person name="Herman A."/>
            <person name="Mangelson H."/>
            <person name="Liachko I."/>
            <person name="Sullivan S."/>
            <person name="Sone E.D."/>
            <person name="Koren S."/>
            <person name="Silverstein K.A.T."/>
            <person name="Beckman K.B."/>
            <person name="Gohl D.M."/>
        </authorList>
    </citation>
    <scope>NUCLEOTIDE SEQUENCE</scope>
    <source>
        <strain evidence="1">Duluth1</strain>
        <tissue evidence="1">Whole animal</tissue>
    </source>
</reference>
<keyword evidence="2" id="KW-1185">Reference proteome</keyword>
<evidence type="ECO:0008006" key="3">
    <source>
        <dbReference type="Google" id="ProtNLM"/>
    </source>
</evidence>
<protein>
    <recommendedName>
        <fullName evidence="3">Reverse transcriptase domain-containing protein</fullName>
    </recommendedName>
</protein>
<proteinExistence type="predicted"/>
<dbReference type="EMBL" id="JAIWYP010000003">
    <property type="protein sequence ID" value="KAH3858474.1"/>
    <property type="molecule type" value="Genomic_DNA"/>
</dbReference>
<evidence type="ECO:0000313" key="2">
    <source>
        <dbReference type="Proteomes" id="UP000828390"/>
    </source>
</evidence>
<comment type="caution">
    <text evidence="1">The sequence shown here is derived from an EMBL/GenBank/DDBJ whole genome shotgun (WGS) entry which is preliminary data.</text>
</comment>
<gene>
    <name evidence="1" type="ORF">DPMN_101098</name>
</gene>
<accession>A0A9D4LIN9</accession>
<dbReference type="Proteomes" id="UP000828390">
    <property type="component" value="Unassembled WGS sequence"/>
</dbReference>
<organism evidence="1 2">
    <name type="scientific">Dreissena polymorpha</name>
    <name type="common">Zebra mussel</name>
    <name type="synonym">Mytilus polymorpha</name>
    <dbReference type="NCBI Taxonomy" id="45954"/>
    <lineage>
        <taxon>Eukaryota</taxon>
        <taxon>Metazoa</taxon>
        <taxon>Spiralia</taxon>
        <taxon>Lophotrochozoa</taxon>
        <taxon>Mollusca</taxon>
        <taxon>Bivalvia</taxon>
        <taxon>Autobranchia</taxon>
        <taxon>Heteroconchia</taxon>
        <taxon>Euheterodonta</taxon>
        <taxon>Imparidentia</taxon>
        <taxon>Neoheterodontei</taxon>
        <taxon>Myida</taxon>
        <taxon>Dreissenoidea</taxon>
        <taxon>Dreissenidae</taxon>
        <taxon>Dreissena</taxon>
    </lineage>
</organism>